<protein>
    <submittedName>
        <fullName evidence="2">Uncharacterized protein</fullName>
    </submittedName>
</protein>
<evidence type="ECO:0000313" key="2">
    <source>
        <dbReference type="EnsemblPlants" id="ORUFI07G14240.1"/>
    </source>
</evidence>
<reference evidence="3" key="1">
    <citation type="submission" date="2013-06" db="EMBL/GenBank/DDBJ databases">
        <authorList>
            <person name="Zhao Q."/>
        </authorList>
    </citation>
    <scope>NUCLEOTIDE SEQUENCE</scope>
    <source>
        <strain evidence="3">cv. W1943</strain>
    </source>
</reference>
<feature type="compositionally biased region" description="Basic residues" evidence="1">
    <location>
        <begin position="95"/>
        <end position="104"/>
    </location>
</feature>
<feature type="compositionally biased region" description="Polar residues" evidence="1">
    <location>
        <begin position="1"/>
        <end position="12"/>
    </location>
</feature>
<feature type="region of interest" description="Disordered" evidence="1">
    <location>
        <begin position="88"/>
        <end position="125"/>
    </location>
</feature>
<dbReference type="AlphaFoldDB" id="A0A0E0Q837"/>
<organism evidence="2 3">
    <name type="scientific">Oryza rufipogon</name>
    <name type="common">Brownbeard rice</name>
    <name type="synonym">Asian wild rice</name>
    <dbReference type="NCBI Taxonomy" id="4529"/>
    <lineage>
        <taxon>Eukaryota</taxon>
        <taxon>Viridiplantae</taxon>
        <taxon>Streptophyta</taxon>
        <taxon>Embryophyta</taxon>
        <taxon>Tracheophyta</taxon>
        <taxon>Spermatophyta</taxon>
        <taxon>Magnoliopsida</taxon>
        <taxon>Liliopsida</taxon>
        <taxon>Poales</taxon>
        <taxon>Poaceae</taxon>
        <taxon>BOP clade</taxon>
        <taxon>Oryzoideae</taxon>
        <taxon>Oryzeae</taxon>
        <taxon>Oryzinae</taxon>
        <taxon>Oryza</taxon>
    </lineage>
</organism>
<dbReference type="EnsemblPlants" id="ORUFI07G14240.1">
    <property type="protein sequence ID" value="ORUFI07G14240.1"/>
    <property type="gene ID" value="ORUFI07G14240"/>
</dbReference>
<dbReference type="Gramene" id="ORUFI07G14240.1">
    <property type="protein sequence ID" value="ORUFI07G14240.1"/>
    <property type="gene ID" value="ORUFI07G14240"/>
</dbReference>
<keyword evidence="3" id="KW-1185">Reference proteome</keyword>
<name>A0A0E0Q837_ORYRU</name>
<evidence type="ECO:0000256" key="1">
    <source>
        <dbReference type="SAM" id="MobiDB-lite"/>
    </source>
</evidence>
<dbReference type="Proteomes" id="UP000008022">
    <property type="component" value="Unassembled WGS sequence"/>
</dbReference>
<feature type="region of interest" description="Disordered" evidence="1">
    <location>
        <begin position="1"/>
        <end position="27"/>
    </location>
</feature>
<evidence type="ECO:0000313" key="3">
    <source>
        <dbReference type="Proteomes" id="UP000008022"/>
    </source>
</evidence>
<proteinExistence type="predicted"/>
<dbReference type="HOGENOM" id="CLU_1996377_0_0_1"/>
<sequence length="125" mass="13737">METLIKPSSTRSRGFVRTATGPLPAARRVRERQIWMAGWAEGRSRASGPATRWKQGPCPRGCHMAPAQQRVAADGARARTCRCRCTPAEGANAHGRAHAIRRERRPAPPEPSIHSSFHAPPPHNH</sequence>
<accession>A0A0E0Q837</accession>
<reference evidence="2" key="2">
    <citation type="submission" date="2015-06" db="UniProtKB">
        <authorList>
            <consortium name="EnsemblPlants"/>
        </authorList>
    </citation>
    <scope>IDENTIFICATION</scope>
</reference>